<dbReference type="PANTHER" id="PTHR11717:SF7">
    <property type="entry name" value="LOW MOLECULAR WEIGHT PHOSPHOTYROSINE PROTEIN PHOSPHATASE"/>
    <property type="match status" value="1"/>
</dbReference>
<evidence type="ECO:0000313" key="8">
    <source>
        <dbReference type="Proteomes" id="UP000622552"/>
    </source>
</evidence>
<dbReference type="Proteomes" id="UP000622552">
    <property type="component" value="Unassembled WGS sequence"/>
</dbReference>
<dbReference type="PANTHER" id="PTHR11717">
    <property type="entry name" value="LOW MOLECULAR WEIGHT PROTEIN TYROSINE PHOSPHATASE"/>
    <property type="match status" value="1"/>
</dbReference>
<dbReference type="EC" id="3.1.3.48" evidence="2"/>
<protein>
    <recommendedName>
        <fullName evidence="2">protein-tyrosine-phosphatase</fullName>
        <ecNumber evidence="2">3.1.3.48</ecNumber>
    </recommendedName>
</protein>
<dbReference type="RefSeq" id="WP_197007325.1">
    <property type="nucleotide sequence ID" value="NZ_BONS01000019.1"/>
</dbReference>
<organism evidence="7 8">
    <name type="scientific">Longispora fulva</name>
    <dbReference type="NCBI Taxonomy" id="619741"/>
    <lineage>
        <taxon>Bacteria</taxon>
        <taxon>Bacillati</taxon>
        <taxon>Actinomycetota</taxon>
        <taxon>Actinomycetes</taxon>
        <taxon>Micromonosporales</taxon>
        <taxon>Micromonosporaceae</taxon>
        <taxon>Longispora</taxon>
    </lineage>
</organism>
<dbReference type="GO" id="GO:0004725">
    <property type="term" value="F:protein tyrosine phosphatase activity"/>
    <property type="evidence" value="ECO:0007669"/>
    <property type="project" value="UniProtKB-EC"/>
</dbReference>
<evidence type="ECO:0000256" key="1">
    <source>
        <dbReference type="ARBA" id="ARBA00011063"/>
    </source>
</evidence>
<dbReference type="AlphaFoldDB" id="A0A8J7GYU6"/>
<keyword evidence="3 7" id="KW-0378">Hydrolase</keyword>
<dbReference type="InterPro" id="IPR023485">
    <property type="entry name" value="Ptyr_pPase"/>
</dbReference>
<feature type="domain" description="Phosphotyrosine protein phosphatase I" evidence="6">
    <location>
        <begin position="4"/>
        <end position="188"/>
    </location>
</feature>
<proteinExistence type="inferred from homology"/>
<comment type="similarity">
    <text evidence="1">Belongs to the low molecular weight phosphotyrosine protein phosphatase family.</text>
</comment>
<dbReference type="PRINTS" id="PR00719">
    <property type="entry name" value="LMWPTPASE"/>
</dbReference>
<evidence type="ECO:0000256" key="5">
    <source>
        <dbReference type="PIRSR" id="PIRSR617867-1"/>
    </source>
</evidence>
<keyword evidence="4" id="KW-0904">Protein phosphatase</keyword>
<feature type="active site" evidence="5">
    <location>
        <position position="16"/>
    </location>
</feature>
<name>A0A8J7GYU6_9ACTN</name>
<evidence type="ECO:0000259" key="6">
    <source>
        <dbReference type="SMART" id="SM00226"/>
    </source>
</evidence>
<dbReference type="InterPro" id="IPR017867">
    <property type="entry name" value="Tyr_phospatase_low_mol_wt"/>
</dbReference>
<feature type="active site" description="Nucleophile" evidence="5">
    <location>
        <position position="10"/>
    </location>
</feature>
<gene>
    <name evidence="7" type="ORF">IW245_007015</name>
</gene>
<dbReference type="EMBL" id="JADOUF010000001">
    <property type="protein sequence ID" value="MBG6140821.1"/>
    <property type="molecule type" value="Genomic_DNA"/>
</dbReference>
<evidence type="ECO:0000256" key="3">
    <source>
        <dbReference type="ARBA" id="ARBA00022801"/>
    </source>
</evidence>
<reference evidence="7" key="1">
    <citation type="submission" date="2020-11" db="EMBL/GenBank/DDBJ databases">
        <title>Sequencing the genomes of 1000 actinobacteria strains.</title>
        <authorList>
            <person name="Klenk H.-P."/>
        </authorList>
    </citation>
    <scope>NUCLEOTIDE SEQUENCE</scope>
    <source>
        <strain evidence="7">DSM 45356</strain>
    </source>
</reference>
<dbReference type="InterPro" id="IPR050438">
    <property type="entry name" value="LMW_PTPase"/>
</dbReference>
<dbReference type="Gene3D" id="3.40.50.2300">
    <property type="match status" value="1"/>
</dbReference>
<dbReference type="Pfam" id="PF01451">
    <property type="entry name" value="LMWPc"/>
    <property type="match status" value="1"/>
</dbReference>
<keyword evidence="8" id="KW-1185">Reference proteome</keyword>
<accession>A0A8J7GYU6</accession>
<evidence type="ECO:0000256" key="2">
    <source>
        <dbReference type="ARBA" id="ARBA00013064"/>
    </source>
</evidence>
<dbReference type="SMART" id="SM00226">
    <property type="entry name" value="LMWPc"/>
    <property type="match status" value="1"/>
</dbReference>
<evidence type="ECO:0000256" key="4">
    <source>
        <dbReference type="ARBA" id="ARBA00022912"/>
    </source>
</evidence>
<dbReference type="InterPro" id="IPR036196">
    <property type="entry name" value="Ptyr_pPase_sf"/>
</dbReference>
<evidence type="ECO:0000313" key="7">
    <source>
        <dbReference type="EMBL" id="MBG6140821.1"/>
    </source>
</evidence>
<sequence length="194" mass="20380">MTPFSVLHVCVGNICRSPMAERLFLLALGGHAGLVYSHSAGTGNWHRGEPMNPPAARQVLARGGDVDGFGARQLTVGHIEGSDLILTATHEQYDHVLNLSPTARGRTFVLGEFGRLLAAYAGELPDFTGDAESLYGRGVALVTALDAARAGSRPVPGDDLADPYGLDERTYARTADEIESTLRPLAGVLVGGSA</sequence>
<comment type="caution">
    <text evidence="7">The sequence shown here is derived from an EMBL/GenBank/DDBJ whole genome shotgun (WGS) entry which is preliminary data.</text>
</comment>
<dbReference type="SUPFAM" id="SSF52788">
    <property type="entry name" value="Phosphotyrosine protein phosphatases I"/>
    <property type="match status" value="1"/>
</dbReference>